<keyword evidence="2" id="KW-0342">GTP-binding</keyword>
<dbReference type="CDD" id="cd09912">
    <property type="entry name" value="DLP_2"/>
    <property type="match status" value="1"/>
</dbReference>
<keyword evidence="3" id="KW-1133">Transmembrane helix</keyword>
<keyword evidence="3" id="KW-0472">Membrane</keyword>
<dbReference type="Gene3D" id="3.40.50.300">
    <property type="entry name" value="P-loop containing nucleotide triphosphate hydrolases"/>
    <property type="match status" value="1"/>
</dbReference>
<feature type="domain" description="G" evidence="4">
    <location>
        <begin position="55"/>
        <end position="182"/>
    </location>
</feature>
<comment type="caution">
    <text evidence="5">The sequence shown here is derived from an EMBL/GenBank/DDBJ whole genome shotgun (WGS) entry which is preliminary data.</text>
</comment>
<dbReference type="Proteomes" id="UP000654345">
    <property type="component" value="Unassembled WGS sequence"/>
</dbReference>
<dbReference type="PANTHER" id="PTHR43681:SF1">
    <property type="entry name" value="SARCALUMENIN"/>
    <property type="match status" value="1"/>
</dbReference>
<name>A0ABQ3UJ75_9CHLR</name>
<organism evidence="5 6">
    <name type="scientific">Ktedonobacter robiniae</name>
    <dbReference type="NCBI Taxonomy" id="2778365"/>
    <lineage>
        <taxon>Bacteria</taxon>
        <taxon>Bacillati</taxon>
        <taxon>Chloroflexota</taxon>
        <taxon>Ktedonobacteria</taxon>
        <taxon>Ktedonobacterales</taxon>
        <taxon>Ktedonobacteraceae</taxon>
        <taxon>Ktedonobacter</taxon>
    </lineage>
</organism>
<protein>
    <submittedName>
        <fullName evidence="5">Dynamin</fullName>
    </submittedName>
</protein>
<accession>A0ABQ3UJ75</accession>
<dbReference type="InterPro" id="IPR006073">
    <property type="entry name" value="GTP-bd"/>
</dbReference>
<evidence type="ECO:0000256" key="2">
    <source>
        <dbReference type="ARBA" id="ARBA00023134"/>
    </source>
</evidence>
<dbReference type="SUPFAM" id="SSF52540">
    <property type="entry name" value="P-loop containing nucleoside triphosphate hydrolases"/>
    <property type="match status" value="1"/>
</dbReference>
<gene>
    <name evidence="5" type="ORF">KSB_12020</name>
</gene>
<keyword evidence="3" id="KW-0812">Transmembrane</keyword>
<dbReference type="NCBIfam" id="TIGR00231">
    <property type="entry name" value="small_GTP"/>
    <property type="match status" value="1"/>
</dbReference>
<proteinExistence type="predicted"/>
<evidence type="ECO:0000256" key="1">
    <source>
        <dbReference type="ARBA" id="ARBA00022741"/>
    </source>
</evidence>
<keyword evidence="1" id="KW-0547">Nucleotide-binding</keyword>
<dbReference type="InterPro" id="IPR027417">
    <property type="entry name" value="P-loop_NTPase"/>
</dbReference>
<dbReference type="PANTHER" id="PTHR43681">
    <property type="entry name" value="TRANSMEMBRANE GTPASE FZO"/>
    <property type="match status" value="1"/>
</dbReference>
<dbReference type="Pfam" id="PF01926">
    <property type="entry name" value="MMR_HSR1"/>
    <property type="match status" value="1"/>
</dbReference>
<evidence type="ECO:0000259" key="4">
    <source>
        <dbReference type="Pfam" id="PF01926"/>
    </source>
</evidence>
<feature type="transmembrane region" description="Helical" evidence="3">
    <location>
        <begin position="483"/>
        <end position="500"/>
    </location>
</feature>
<dbReference type="RefSeq" id="WP_201369602.1">
    <property type="nucleotide sequence ID" value="NZ_BNJG01000001.1"/>
</dbReference>
<dbReference type="InterPro" id="IPR005225">
    <property type="entry name" value="Small_GTP-bd"/>
</dbReference>
<evidence type="ECO:0000256" key="3">
    <source>
        <dbReference type="SAM" id="Phobius"/>
    </source>
</evidence>
<evidence type="ECO:0000313" key="5">
    <source>
        <dbReference type="EMBL" id="GHO52727.1"/>
    </source>
</evidence>
<dbReference type="InterPro" id="IPR051943">
    <property type="entry name" value="TRAFAC_Dynamin-like_GTPase"/>
</dbReference>
<feature type="transmembrane region" description="Helical" evidence="3">
    <location>
        <begin position="458"/>
        <end position="477"/>
    </location>
</feature>
<reference evidence="5 6" key="1">
    <citation type="journal article" date="2021" name="Int. J. Syst. Evol. Microbiol.">
        <title>Reticulibacter mediterranei gen. nov., sp. nov., within the new family Reticulibacteraceae fam. nov., and Ktedonospora formicarum gen. nov., sp. nov., Ktedonobacter robiniae sp. nov., Dictyobacter formicarum sp. nov. and Dictyobacter arantiisoli sp. nov., belonging to the class Ktedonobacteria.</title>
        <authorList>
            <person name="Yabe S."/>
            <person name="Zheng Y."/>
            <person name="Wang C.M."/>
            <person name="Sakai Y."/>
            <person name="Abe K."/>
            <person name="Yokota A."/>
            <person name="Donadio S."/>
            <person name="Cavaletti L."/>
            <person name="Monciardini P."/>
        </authorList>
    </citation>
    <scope>NUCLEOTIDE SEQUENCE [LARGE SCALE GENOMIC DNA]</scope>
    <source>
        <strain evidence="5 6">SOSP1-30</strain>
    </source>
</reference>
<evidence type="ECO:0000313" key="6">
    <source>
        <dbReference type="Proteomes" id="UP000654345"/>
    </source>
</evidence>
<keyword evidence="6" id="KW-1185">Reference proteome</keyword>
<sequence length="615" mass="70299">MAKAALHERQQELLQAERRLASELQECLSGFAGADVQTETLRQVTATLENLFLLVIVGEFNAGKSALINALLRREVMEEGVLPTTHQIAILRYDEQHTVHERENRILEVSYPADFLQNISIVDTPGVNAVLREHEQLTEDFIPRSDLIMFITSVDRPFTQSEKLFLERIRAWGKKVIIVLNKIDLLRHKADLAKLLHFIHDNCKHLLGFQPEVFPVSALKARQAQEAAGEQAIALWEESRFGKLEEYMFQTLDADERIRLKFLSPLGVMQRILGQTQSAVEKRSKLLAEDARTVHTIEEQLELYREDMESNFTHRLGEIENIVLDMHVRGNNFFDDTIRLGRIFDLIKSDRIRQEFEHEVIGDSATRIDAAVQELIDWMVEQEHKLWQNVMDYLERRRQMSVRSDEDMIGSVSRQFDYNRRALLQAVARQAHGVVQTYNRQAEAEELSQDLRYAVTQAAIAGAGGIGLGAAIVAFVGTAAADVSGILAGAVLLSLGLYIIPARRKKAKRDFDLKIEALRKRLHGVMQEQFQRELRGSMQRVRESIAPYTRFVRTEQKRVEMSQARLNEIGQGIADLRTDIEGPNAAKEMPEQVEQEEDMAYHHAVAEPRQHYQGL</sequence>
<dbReference type="EMBL" id="BNJG01000001">
    <property type="protein sequence ID" value="GHO52727.1"/>
    <property type="molecule type" value="Genomic_DNA"/>
</dbReference>